<sequence length="258" mass="29016">MNATVPDWLRGVWQRTRIDYSDGSRDTSSRVFWLQGLSCYGDLRIATTRPIVTRLGASRDDDLALAHQQGATGHCHYLDGQAVWQREWGYQPVVDFPEPGDIELRDSCIIERAPSGAYEEEWHRLTPKDPDIHVWLREDGHARLLVIDAFAMLIERRSLVLPPLPLANLLRESSQDAQTLLNCEISYAEYGANSNFLIRHSTLPWREGQSLSLCNQQGKILPSGWRLEEHYSGISRHLSDTSASSLALPPNPGTGFAG</sequence>
<evidence type="ECO:0008006" key="3">
    <source>
        <dbReference type="Google" id="ProtNLM"/>
    </source>
</evidence>
<organism evidence="1 2">
    <name type="scientific">Vreelandella sedimenti</name>
    <dbReference type="NCBI Taxonomy" id="2729618"/>
    <lineage>
        <taxon>Bacteria</taxon>
        <taxon>Pseudomonadati</taxon>
        <taxon>Pseudomonadota</taxon>
        <taxon>Gammaproteobacteria</taxon>
        <taxon>Oceanospirillales</taxon>
        <taxon>Halomonadaceae</taxon>
        <taxon>Vreelandella</taxon>
    </lineage>
</organism>
<dbReference type="EMBL" id="JACCGK010000001">
    <property type="protein sequence ID" value="NYT71158.1"/>
    <property type="molecule type" value="Genomic_DNA"/>
</dbReference>
<proteinExistence type="predicted"/>
<protein>
    <recommendedName>
        <fullName evidence="3">Glycolipid-binding domain-containing protein</fullName>
    </recommendedName>
</protein>
<dbReference type="RefSeq" id="WP_180090025.1">
    <property type="nucleotide sequence ID" value="NZ_CAXAZJ010000001.1"/>
</dbReference>
<comment type="caution">
    <text evidence="1">The sequence shown here is derived from an EMBL/GenBank/DDBJ whole genome shotgun (WGS) entry which is preliminary data.</text>
</comment>
<dbReference type="AlphaFoldDB" id="A0A7Z0N3Y0"/>
<accession>A0A7Z0N3Y0</accession>
<keyword evidence="2" id="KW-1185">Reference proteome</keyword>
<gene>
    <name evidence="1" type="ORF">HZU72_01780</name>
</gene>
<reference evidence="1 2" key="1">
    <citation type="submission" date="2020-07" db="EMBL/GenBank/DDBJ databases">
        <title>Halomonas sp. QX-2 draft genome sequence.</title>
        <authorList>
            <person name="Qiu X."/>
        </authorList>
    </citation>
    <scope>NUCLEOTIDE SEQUENCE [LARGE SCALE GENOMIC DNA]</scope>
    <source>
        <strain evidence="1 2">QX-2</strain>
    </source>
</reference>
<dbReference type="Proteomes" id="UP000520876">
    <property type="component" value="Unassembled WGS sequence"/>
</dbReference>
<evidence type="ECO:0000313" key="1">
    <source>
        <dbReference type="EMBL" id="NYT71158.1"/>
    </source>
</evidence>
<name>A0A7Z0N3Y0_9GAMM</name>
<evidence type="ECO:0000313" key="2">
    <source>
        <dbReference type="Proteomes" id="UP000520876"/>
    </source>
</evidence>